<evidence type="ECO:0000256" key="7">
    <source>
        <dbReference type="ARBA" id="ARBA00022840"/>
    </source>
</evidence>
<evidence type="ECO:0000256" key="3">
    <source>
        <dbReference type="ARBA" id="ARBA00022553"/>
    </source>
</evidence>
<dbReference type="Gene3D" id="1.10.287.130">
    <property type="match status" value="1"/>
</dbReference>
<evidence type="ECO:0000256" key="2">
    <source>
        <dbReference type="ARBA" id="ARBA00012438"/>
    </source>
</evidence>
<keyword evidence="7" id="KW-0067">ATP-binding</keyword>
<sequence length="263" mass="29118">MARPEKLLVDRDEGIIEHLFADAFAGKNLGMAGADTEFTFRKIAHDFNNLLSVIMGNVEITIKSVAEHSQIRMNLEDVLDAGKRAQDLVRKMMTVGLPTGHQLELLEVQSVVKCALRLMRTSLPANIEVSENLNDGSLILADYSQIHRVIMNLCTNACQAMEKSGGRLSVTLFDTDLSPEDCRDLSMTPGSYVCLSVGDTGHGIDTETMSRIFEPFFSTKARGNGLGLHIVREIIDSYGGDIIVKSDPGKWTEFIVYLPRIYH</sequence>
<evidence type="ECO:0000256" key="4">
    <source>
        <dbReference type="ARBA" id="ARBA00022679"/>
    </source>
</evidence>
<dbReference type="PANTHER" id="PTHR43065">
    <property type="entry name" value="SENSOR HISTIDINE KINASE"/>
    <property type="match status" value="1"/>
</dbReference>
<dbReference type="AlphaFoldDB" id="A0A445MW11"/>
<evidence type="ECO:0000256" key="6">
    <source>
        <dbReference type="ARBA" id="ARBA00022777"/>
    </source>
</evidence>
<dbReference type="PROSITE" id="PS50109">
    <property type="entry name" value="HIS_KIN"/>
    <property type="match status" value="1"/>
</dbReference>
<keyword evidence="4" id="KW-0808">Transferase</keyword>
<dbReference type="PRINTS" id="PR00344">
    <property type="entry name" value="BCTRLSENSOR"/>
</dbReference>
<dbReference type="InterPro" id="IPR036890">
    <property type="entry name" value="HATPase_C_sf"/>
</dbReference>
<evidence type="ECO:0000256" key="8">
    <source>
        <dbReference type="ARBA" id="ARBA00023012"/>
    </source>
</evidence>
<dbReference type="EC" id="2.7.13.3" evidence="2"/>
<proteinExistence type="predicted"/>
<organism evidence="10">
    <name type="scientific">uncultured Desulfobacterium sp</name>
    <dbReference type="NCBI Taxonomy" id="201089"/>
    <lineage>
        <taxon>Bacteria</taxon>
        <taxon>Pseudomonadati</taxon>
        <taxon>Thermodesulfobacteriota</taxon>
        <taxon>Desulfobacteria</taxon>
        <taxon>Desulfobacterales</taxon>
        <taxon>Desulfobacteriaceae</taxon>
        <taxon>Desulfobacterium</taxon>
        <taxon>environmental samples</taxon>
    </lineage>
</organism>
<keyword evidence="3" id="KW-0597">Phosphoprotein</keyword>
<dbReference type="EMBL" id="OJIN01000103">
    <property type="protein sequence ID" value="SPD73623.1"/>
    <property type="molecule type" value="Genomic_DNA"/>
</dbReference>
<evidence type="ECO:0000256" key="1">
    <source>
        <dbReference type="ARBA" id="ARBA00000085"/>
    </source>
</evidence>
<dbReference type="CDD" id="cd00082">
    <property type="entry name" value="HisKA"/>
    <property type="match status" value="1"/>
</dbReference>
<keyword evidence="5" id="KW-0547">Nucleotide-binding</keyword>
<name>A0A445MW11_9BACT</name>
<dbReference type="GO" id="GO:0005524">
    <property type="term" value="F:ATP binding"/>
    <property type="evidence" value="ECO:0007669"/>
    <property type="project" value="UniProtKB-KW"/>
</dbReference>
<dbReference type="PANTHER" id="PTHR43065:SF46">
    <property type="entry name" value="C4-DICARBOXYLATE TRANSPORT SENSOR PROTEIN DCTB"/>
    <property type="match status" value="1"/>
</dbReference>
<accession>A0A445MW11</accession>
<reference evidence="10" key="1">
    <citation type="submission" date="2018-01" db="EMBL/GenBank/DDBJ databases">
        <authorList>
            <person name="Regsiter A."/>
            <person name="William W."/>
        </authorList>
    </citation>
    <scope>NUCLEOTIDE SEQUENCE</scope>
    <source>
        <strain evidence="10">TRIP AH-1</strain>
    </source>
</reference>
<dbReference type="GO" id="GO:0000155">
    <property type="term" value="F:phosphorelay sensor kinase activity"/>
    <property type="evidence" value="ECO:0007669"/>
    <property type="project" value="InterPro"/>
</dbReference>
<dbReference type="Pfam" id="PF02518">
    <property type="entry name" value="HATPase_c"/>
    <property type="match status" value="1"/>
</dbReference>
<keyword evidence="6 10" id="KW-0418">Kinase</keyword>
<dbReference type="Gene3D" id="3.30.565.10">
    <property type="entry name" value="Histidine kinase-like ATPase, C-terminal domain"/>
    <property type="match status" value="1"/>
</dbReference>
<evidence type="ECO:0000256" key="5">
    <source>
        <dbReference type="ARBA" id="ARBA00022741"/>
    </source>
</evidence>
<dbReference type="SMART" id="SM00387">
    <property type="entry name" value="HATPase_c"/>
    <property type="match status" value="1"/>
</dbReference>
<gene>
    <name evidence="10" type="ORF">PITCH_A1910029</name>
</gene>
<evidence type="ECO:0000259" key="9">
    <source>
        <dbReference type="PROSITE" id="PS50109"/>
    </source>
</evidence>
<dbReference type="InterPro" id="IPR005467">
    <property type="entry name" value="His_kinase_dom"/>
</dbReference>
<comment type="catalytic activity">
    <reaction evidence="1">
        <text>ATP + protein L-histidine = ADP + protein N-phospho-L-histidine.</text>
        <dbReference type="EC" id="2.7.13.3"/>
    </reaction>
</comment>
<dbReference type="InterPro" id="IPR004358">
    <property type="entry name" value="Sig_transdc_His_kin-like_C"/>
</dbReference>
<dbReference type="SUPFAM" id="SSF55874">
    <property type="entry name" value="ATPase domain of HSP90 chaperone/DNA topoisomerase II/histidine kinase"/>
    <property type="match status" value="1"/>
</dbReference>
<evidence type="ECO:0000313" key="10">
    <source>
        <dbReference type="EMBL" id="SPD73623.1"/>
    </source>
</evidence>
<dbReference type="InterPro" id="IPR003594">
    <property type="entry name" value="HATPase_dom"/>
</dbReference>
<feature type="domain" description="Histidine kinase" evidence="9">
    <location>
        <begin position="42"/>
        <end position="262"/>
    </location>
</feature>
<keyword evidence="8" id="KW-0902">Two-component regulatory system</keyword>
<protein>
    <recommendedName>
        <fullName evidence="2">histidine kinase</fullName>
        <ecNumber evidence="2">2.7.13.3</ecNumber>
    </recommendedName>
</protein>
<dbReference type="InterPro" id="IPR003661">
    <property type="entry name" value="HisK_dim/P_dom"/>
</dbReference>